<keyword evidence="9" id="KW-1185">Reference proteome</keyword>
<organism evidence="8 9">
    <name type="scientific">Stappia albiluteola</name>
    <dbReference type="NCBI Taxonomy" id="2758565"/>
    <lineage>
        <taxon>Bacteria</taxon>
        <taxon>Pseudomonadati</taxon>
        <taxon>Pseudomonadota</taxon>
        <taxon>Alphaproteobacteria</taxon>
        <taxon>Hyphomicrobiales</taxon>
        <taxon>Stappiaceae</taxon>
        <taxon>Stappia</taxon>
    </lineage>
</organism>
<feature type="compositionally biased region" description="Low complexity" evidence="5">
    <location>
        <begin position="489"/>
        <end position="527"/>
    </location>
</feature>
<gene>
    <name evidence="8" type="ORF">H2509_15205</name>
</gene>
<evidence type="ECO:0000256" key="5">
    <source>
        <dbReference type="SAM" id="MobiDB-lite"/>
    </source>
</evidence>
<evidence type="ECO:0000256" key="1">
    <source>
        <dbReference type="ARBA" id="ARBA00004370"/>
    </source>
</evidence>
<evidence type="ECO:0000256" key="4">
    <source>
        <dbReference type="ARBA" id="ARBA00023136"/>
    </source>
</evidence>
<dbReference type="GO" id="GO:0016020">
    <property type="term" value="C:membrane"/>
    <property type="evidence" value="ECO:0007669"/>
    <property type="project" value="UniProtKB-SubCell"/>
</dbReference>
<evidence type="ECO:0000313" key="9">
    <source>
        <dbReference type="Proteomes" id="UP000541109"/>
    </source>
</evidence>
<dbReference type="Proteomes" id="UP000541109">
    <property type="component" value="Unassembled WGS sequence"/>
</dbReference>
<dbReference type="Pfam" id="PF07219">
    <property type="entry name" value="HemY_N"/>
    <property type="match status" value="1"/>
</dbReference>
<dbReference type="Gene3D" id="1.25.40.10">
    <property type="entry name" value="Tetratricopeptide repeat domain"/>
    <property type="match status" value="1"/>
</dbReference>
<feature type="compositionally biased region" description="Basic and acidic residues" evidence="5">
    <location>
        <begin position="469"/>
        <end position="488"/>
    </location>
</feature>
<dbReference type="InterPro" id="IPR010817">
    <property type="entry name" value="HemY_N"/>
</dbReference>
<dbReference type="InterPro" id="IPR016982">
    <property type="entry name" value="Mms48"/>
</dbReference>
<sequence>MIRVLVFIAVVFAVALGASWVADRPGVITLDWQGYRIETALMTALIAIAALFVAVMIGWGLLRTILRSPDIASRFFRRRRRERGYEALSRGLVSLGLGDAPSARRYATEASRLLKSEPAASLLLAQTAQLAGDRDEARKRFEAMLDDPKLKPVGLHGLFVEAERLGEPVAARHYAEEAASLVPGLPWAGRAVLGYQAMAEDWQAALASLERNYGAKLIDKKTFRRHKAVLMTARALQLEDHEPDQARGLALDAHGLAPDLVPAAVVAARLSSRRGDIRKALKVVETTWKLEPHPDLADAYAHARSGDSAHDRLARIKTLIALRPNSTAGALAFGAVAIEAREWSMAREQLAGVVRSHPTRRACLLMAELEEAEHGDRGRVREWLARAVRAPADETWVADGFISDEWMPVSPVTGRIDAFEWKVPAVLNHEETVEEIDEALMAELPAIAAAEKAPEPEPVKVIEAAPDTAKAEAKPAEPAVPKERREEAPATGAAPEPAAPARETAPGNGSASSAAARPAQSAPAAARPQEKPATPRSSETIDFPLKHMPDDPGPDMDEDEPAQKPGFRFFN</sequence>
<comment type="caution">
    <text evidence="8">The sequence shown here is derived from an EMBL/GenBank/DDBJ whole genome shotgun (WGS) entry which is preliminary data.</text>
</comment>
<protein>
    <submittedName>
        <fullName evidence="8">Heme biosynthesis protein HemY</fullName>
    </submittedName>
</protein>
<dbReference type="SUPFAM" id="SSF48452">
    <property type="entry name" value="TPR-like"/>
    <property type="match status" value="1"/>
</dbReference>
<accession>A0A839AHB7</accession>
<comment type="subcellular location">
    <subcellularLocation>
        <location evidence="1">Membrane</location>
    </subcellularLocation>
</comment>
<dbReference type="EMBL" id="JACFXV010000063">
    <property type="protein sequence ID" value="MBA5778476.1"/>
    <property type="molecule type" value="Genomic_DNA"/>
</dbReference>
<reference evidence="8 9" key="1">
    <citation type="submission" date="2020-07" db="EMBL/GenBank/DDBJ databases">
        <title>Stappia sp., F7233, whole genome shotgun sequencing project.</title>
        <authorList>
            <person name="Jiang S."/>
            <person name="Liu Z.W."/>
            <person name="Du Z.J."/>
        </authorList>
    </citation>
    <scope>NUCLEOTIDE SEQUENCE [LARGE SCALE GENOMIC DNA]</scope>
    <source>
        <strain evidence="8 9">F7233</strain>
    </source>
</reference>
<feature type="domain" description="HemY N-terminal" evidence="7">
    <location>
        <begin position="26"/>
        <end position="132"/>
    </location>
</feature>
<dbReference type="PIRSF" id="PIRSF031802">
    <property type="entry name" value="UCP031802"/>
    <property type="match status" value="1"/>
</dbReference>
<evidence type="ECO:0000313" key="8">
    <source>
        <dbReference type="EMBL" id="MBA5778476.1"/>
    </source>
</evidence>
<feature type="region of interest" description="Disordered" evidence="5">
    <location>
        <begin position="465"/>
        <end position="571"/>
    </location>
</feature>
<dbReference type="AlphaFoldDB" id="A0A839AHB7"/>
<proteinExistence type="predicted"/>
<evidence type="ECO:0000256" key="6">
    <source>
        <dbReference type="SAM" id="Phobius"/>
    </source>
</evidence>
<evidence type="ECO:0000256" key="2">
    <source>
        <dbReference type="ARBA" id="ARBA00022692"/>
    </source>
</evidence>
<dbReference type="RefSeq" id="WP_182166773.1">
    <property type="nucleotide sequence ID" value="NZ_JACFXV010000063.1"/>
</dbReference>
<keyword evidence="2 6" id="KW-0812">Transmembrane</keyword>
<feature type="transmembrane region" description="Helical" evidence="6">
    <location>
        <begin position="41"/>
        <end position="62"/>
    </location>
</feature>
<evidence type="ECO:0000256" key="3">
    <source>
        <dbReference type="ARBA" id="ARBA00022989"/>
    </source>
</evidence>
<name>A0A839AHB7_9HYPH</name>
<keyword evidence="3 6" id="KW-1133">Transmembrane helix</keyword>
<dbReference type="InterPro" id="IPR011990">
    <property type="entry name" value="TPR-like_helical_dom_sf"/>
</dbReference>
<evidence type="ECO:0000259" key="7">
    <source>
        <dbReference type="Pfam" id="PF07219"/>
    </source>
</evidence>
<keyword evidence="4 6" id="KW-0472">Membrane</keyword>